<name>A0ABQ4GD21_9ACTN</name>
<dbReference type="EMBL" id="BOOF01000001">
    <property type="protein sequence ID" value="GIH59317.1"/>
    <property type="molecule type" value="Genomic_DNA"/>
</dbReference>
<evidence type="ECO:0000313" key="1">
    <source>
        <dbReference type="EMBL" id="GIH59317.1"/>
    </source>
</evidence>
<dbReference type="RefSeq" id="WP_204046584.1">
    <property type="nucleotide sequence ID" value="NZ_BOOF01000001.1"/>
</dbReference>
<comment type="caution">
    <text evidence="1">The sequence shown here is derived from an EMBL/GenBank/DDBJ whole genome shotgun (WGS) entry which is preliminary data.</text>
</comment>
<organism evidence="1 2">
    <name type="scientific">Microbispora siamensis</name>
    <dbReference type="NCBI Taxonomy" id="564413"/>
    <lineage>
        <taxon>Bacteria</taxon>
        <taxon>Bacillati</taxon>
        <taxon>Actinomycetota</taxon>
        <taxon>Actinomycetes</taxon>
        <taxon>Streptosporangiales</taxon>
        <taxon>Streptosporangiaceae</taxon>
        <taxon>Microbispora</taxon>
    </lineage>
</organism>
<proteinExistence type="predicted"/>
<reference evidence="1 2" key="1">
    <citation type="submission" date="2021-01" db="EMBL/GenBank/DDBJ databases">
        <title>Whole genome shotgun sequence of Microbispora siamensis NBRC 104113.</title>
        <authorList>
            <person name="Komaki H."/>
            <person name="Tamura T."/>
        </authorList>
    </citation>
    <scope>NUCLEOTIDE SEQUENCE [LARGE SCALE GENOMIC DNA]</scope>
    <source>
        <strain evidence="1 2">NBRC 104113</strain>
    </source>
</reference>
<gene>
    <name evidence="1" type="ORF">Msi02_01340</name>
</gene>
<protein>
    <submittedName>
        <fullName evidence="1">Uncharacterized protein</fullName>
    </submittedName>
</protein>
<sequence length="121" mass="12805">MRPAVGEPLRRCPSCGGPLGRRAGCPRCDVAHGMRYAARETDRPGVPPGNEHAIRVNVSVVRRPEGISAPEVLARRLLLPALLTGFLPTREQAQRLGALVKRGARAEDLPAAIDGLTAATG</sequence>
<accession>A0ABQ4GD21</accession>
<keyword evidence="2" id="KW-1185">Reference proteome</keyword>
<dbReference type="Proteomes" id="UP000660454">
    <property type="component" value="Unassembled WGS sequence"/>
</dbReference>
<evidence type="ECO:0000313" key="2">
    <source>
        <dbReference type="Proteomes" id="UP000660454"/>
    </source>
</evidence>